<dbReference type="AlphaFoldDB" id="A0A2S2C894"/>
<dbReference type="EMBL" id="CP021357">
    <property type="protein sequence ID" value="AWK77064.1"/>
    <property type="molecule type" value="Genomic_DNA"/>
</dbReference>
<dbReference type="Pfam" id="PF05305">
    <property type="entry name" value="DUF732"/>
    <property type="match status" value="1"/>
</dbReference>
<name>A0A2S2C894_9NOCA</name>
<dbReference type="Proteomes" id="UP000245711">
    <property type="component" value="Plasmid pRB11"/>
</dbReference>
<feature type="domain" description="DUF732" evidence="1">
    <location>
        <begin position="37"/>
        <end position="115"/>
    </location>
</feature>
<keyword evidence="3" id="KW-1185">Reference proteome</keyword>
<reference evidence="2 3" key="1">
    <citation type="submission" date="2017-05" db="EMBL/GenBank/DDBJ databases">
        <title>Isolation of Rhodococcus sp. S2-17 biodegrading of BP-3.</title>
        <authorList>
            <person name="Lee Y."/>
            <person name="Kim K.H."/>
            <person name="Chun B.H."/>
            <person name="Jung H.S."/>
            <person name="Jeon C.O."/>
        </authorList>
    </citation>
    <scope>NUCLEOTIDE SEQUENCE [LARGE SCALE GENOMIC DNA]</scope>
    <source>
        <strain evidence="2 3">S2-17</strain>
        <plasmid evidence="3">prb11</plasmid>
    </source>
</reference>
<geneLocation type="plasmid" evidence="3">
    <name>prb11</name>
</geneLocation>
<dbReference type="KEGG" id="roz:CBI38_37395"/>
<organism evidence="2 3">
    <name type="scientific">Rhodococcus oxybenzonivorans</name>
    <dbReference type="NCBI Taxonomy" id="1990687"/>
    <lineage>
        <taxon>Bacteria</taxon>
        <taxon>Bacillati</taxon>
        <taxon>Actinomycetota</taxon>
        <taxon>Actinomycetes</taxon>
        <taxon>Mycobacteriales</taxon>
        <taxon>Nocardiaceae</taxon>
        <taxon>Rhodococcus</taxon>
    </lineage>
</organism>
<accession>A0A2S2C894</accession>
<dbReference type="InterPro" id="IPR007969">
    <property type="entry name" value="DUF732"/>
</dbReference>
<evidence type="ECO:0000313" key="2">
    <source>
        <dbReference type="EMBL" id="AWK77064.1"/>
    </source>
</evidence>
<dbReference type="PROSITE" id="PS51257">
    <property type="entry name" value="PROKAR_LIPOPROTEIN"/>
    <property type="match status" value="1"/>
</dbReference>
<gene>
    <name evidence="2" type="ORF">CBI38_37395</name>
</gene>
<proteinExistence type="predicted"/>
<dbReference type="OrthoDB" id="4630910at2"/>
<evidence type="ECO:0000313" key="3">
    <source>
        <dbReference type="Proteomes" id="UP000245711"/>
    </source>
</evidence>
<sequence length="122" mass="13036">MRTKIAVAVAAAALAVVTGCGSNNGGTGPGRIETRADDKRFESVLERENVPIKAKDAVKTAHNICEDFANSTDNPENVDPFEVYRIVQSAAIKTDLSVEDASMLVVASVEAYCPEYKAGFQK</sequence>
<evidence type="ECO:0000259" key="1">
    <source>
        <dbReference type="Pfam" id="PF05305"/>
    </source>
</evidence>
<protein>
    <recommendedName>
        <fullName evidence="1">DUF732 domain-containing protein</fullName>
    </recommendedName>
</protein>
<dbReference type="RefSeq" id="WP_109336462.1">
    <property type="nucleotide sequence ID" value="NZ_CP021357.1"/>
</dbReference>
<keyword evidence="2" id="KW-0614">Plasmid</keyword>